<dbReference type="RefSeq" id="WP_147493740.1">
    <property type="nucleotide sequence ID" value="NZ_CP041659.1"/>
</dbReference>
<sequence>MAIDKLIDALIEREGYVNHPTDRGGPRPGLGSATRLPCLMAMYALFGTSYLGYTAARTRGKVEGVDN</sequence>
<dbReference type="OrthoDB" id="7426550at2"/>
<dbReference type="EMBL" id="CP041659">
    <property type="protein sequence ID" value="QDP19286.1"/>
    <property type="molecule type" value="Genomic_DNA"/>
</dbReference>
<dbReference type="AlphaFoldDB" id="A0A516IQU5"/>
<dbReference type="Proteomes" id="UP000321857">
    <property type="component" value="Chromosome"/>
</dbReference>
<name>A0A516IQU5_9SPHN</name>
<gene>
    <name evidence="1" type="ORF">FMM02_04485</name>
</gene>
<evidence type="ECO:0000313" key="1">
    <source>
        <dbReference type="EMBL" id="QDP19286.1"/>
    </source>
</evidence>
<keyword evidence="2" id="KW-1185">Reference proteome</keyword>
<dbReference type="KEGG" id="sxa:FMM02_04485"/>
<reference evidence="1 2" key="1">
    <citation type="submission" date="2019-07" db="EMBL/GenBank/DDBJ databases">
        <title>Sphingomonas AE3 Genome sequencing and assembly.</title>
        <authorList>
            <person name="Kim H."/>
        </authorList>
    </citation>
    <scope>NUCLEOTIDE SEQUENCE [LARGE SCALE GENOMIC DNA]</scope>
    <source>
        <strain evidence="1 2">AE3</strain>
    </source>
</reference>
<evidence type="ECO:0000313" key="2">
    <source>
        <dbReference type="Proteomes" id="UP000321857"/>
    </source>
</evidence>
<proteinExistence type="predicted"/>
<organism evidence="1 2">
    <name type="scientific">Sphingomonas xanthus</name>
    <dbReference type="NCBI Taxonomy" id="2594473"/>
    <lineage>
        <taxon>Bacteria</taxon>
        <taxon>Pseudomonadati</taxon>
        <taxon>Pseudomonadota</taxon>
        <taxon>Alphaproteobacteria</taxon>
        <taxon>Sphingomonadales</taxon>
        <taxon>Sphingomonadaceae</taxon>
        <taxon>Sphingomonas</taxon>
    </lineage>
</organism>
<protein>
    <submittedName>
        <fullName evidence="1">Uncharacterized protein</fullName>
    </submittedName>
</protein>
<accession>A0A516IQU5</accession>